<dbReference type="Proteomes" id="UP001055879">
    <property type="component" value="Linkage Group LG05"/>
</dbReference>
<dbReference type="EMBL" id="CM042051">
    <property type="protein sequence ID" value="KAI3728819.1"/>
    <property type="molecule type" value="Genomic_DNA"/>
</dbReference>
<name>A0ACB9C3F7_ARCLA</name>
<reference evidence="1 2" key="2">
    <citation type="journal article" date="2022" name="Mol. Ecol. Resour.">
        <title>The genomes of chicory, endive, great burdock and yacon provide insights into Asteraceae paleo-polyploidization history and plant inulin production.</title>
        <authorList>
            <person name="Fan W."/>
            <person name="Wang S."/>
            <person name="Wang H."/>
            <person name="Wang A."/>
            <person name="Jiang F."/>
            <person name="Liu H."/>
            <person name="Zhao H."/>
            <person name="Xu D."/>
            <person name="Zhang Y."/>
        </authorList>
    </citation>
    <scope>NUCLEOTIDE SEQUENCE [LARGE SCALE GENOMIC DNA]</scope>
    <source>
        <strain evidence="2">cv. Niubang</strain>
    </source>
</reference>
<evidence type="ECO:0000313" key="1">
    <source>
        <dbReference type="EMBL" id="KAI3728819.1"/>
    </source>
</evidence>
<organism evidence="1 2">
    <name type="scientific">Arctium lappa</name>
    <name type="common">Greater burdock</name>
    <name type="synonym">Lappa major</name>
    <dbReference type="NCBI Taxonomy" id="4217"/>
    <lineage>
        <taxon>Eukaryota</taxon>
        <taxon>Viridiplantae</taxon>
        <taxon>Streptophyta</taxon>
        <taxon>Embryophyta</taxon>
        <taxon>Tracheophyta</taxon>
        <taxon>Spermatophyta</taxon>
        <taxon>Magnoliopsida</taxon>
        <taxon>eudicotyledons</taxon>
        <taxon>Gunneridae</taxon>
        <taxon>Pentapetalae</taxon>
        <taxon>asterids</taxon>
        <taxon>campanulids</taxon>
        <taxon>Asterales</taxon>
        <taxon>Asteraceae</taxon>
        <taxon>Carduoideae</taxon>
        <taxon>Cardueae</taxon>
        <taxon>Arctiinae</taxon>
        <taxon>Arctium</taxon>
    </lineage>
</organism>
<reference evidence="2" key="1">
    <citation type="journal article" date="2022" name="Mol. Ecol. Resour.">
        <title>The genomes of chicory, endive, great burdock and yacon provide insights into Asteraceae palaeo-polyploidization history and plant inulin production.</title>
        <authorList>
            <person name="Fan W."/>
            <person name="Wang S."/>
            <person name="Wang H."/>
            <person name="Wang A."/>
            <person name="Jiang F."/>
            <person name="Liu H."/>
            <person name="Zhao H."/>
            <person name="Xu D."/>
            <person name="Zhang Y."/>
        </authorList>
    </citation>
    <scope>NUCLEOTIDE SEQUENCE [LARGE SCALE GENOMIC DNA]</scope>
    <source>
        <strain evidence="2">cv. Niubang</strain>
    </source>
</reference>
<proteinExistence type="predicted"/>
<protein>
    <submittedName>
        <fullName evidence="1">Uncharacterized protein</fullName>
    </submittedName>
</protein>
<accession>A0ACB9C3F7</accession>
<gene>
    <name evidence="1" type="ORF">L6452_17463</name>
</gene>
<keyword evidence="2" id="KW-1185">Reference proteome</keyword>
<comment type="caution">
    <text evidence="1">The sequence shown here is derived from an EMBL/GenBank/DDBJ whole genome shotgun (WGS) entry which is preliminary data.</text>
</comment>
<sequence>MKLAFISDDSARRRSFKKRMKGLNKKLKELTVLCGIDACAIVYGPYEPQPEVWPNCLGVQQMLDEFLRMAPKDQFRKMVNQDGYIRERIKKTNEELKKKIKENWEVNMTAVMYQCLIGKVSLANLSTTNLNDLGLLIDHKLSEIDNKLESLKKAVPADPAPLSQLHQPQTVVSCTNITNDHMMARGVPGQEHSLEKQPMIGMLESMDEMRSPKCFMDLLMGSD</sequence>
<evidence type="ECO:0000313" key="2">
    <source>
        <dbReference type="Proteomes" id="UP001055879"/>
    </source>
</evidence>